<dbReference type="Pfam" id="PF00117">
    <property type="entry name" value="GATase"/>
    <property type="match status" value="2"/>
</dbReference>
<keyword evidence="10" id="KW-0963">Cytoplasm</keyword>
<dbReference type="Proteomes" id="UP000006251">
    <property type="component" value="Unassembled WGS sequence"/>
</dbReference>
<dbReference type="RefSeq" id="WP_006010700.1">
    <property type="nucleotide sequence ID" value="NZ_AUAV01000015.1"/>
</dbReference>
<dbReference type="CDD" id="cd01748">
    <property type="entry name" value="GATase1_IGP_Synthase"/>
    <property type="match status" value="1"/>
</dbReference>
<evidence type="ECO:0000256" key="8">
    <source>
        <dbReference type="ARBA" id="ARBA00047838"/>
    </source>
</evidence>
<dbReference type="OrthoDB" id="9807137at2"/>
<dbReference type="InterPro" id="IPR010139">
    <property type="entry name" value="Imidazole-glycPsynth_HisH"/>
</dbReference>
<dbReference type="PANTHER" id="PTHR42701:SF1">
    <property type="entry name" value="IMIDAZOLE GLYCEROL PHOSPHATE SYNTHASE SUBUNIT HISH"/>
    <property type="match status" value="1"/>
</dbReference>
<dbReference type="AlphaFoldDB" id="K6ZYW4"/>
<keyword evidence="7 10" id="KW-0456">Lyase</keyword>
<comment type="function">
    <text evidence="10">IGPS catalyzes the conversion of PRFAR and glutamine to IGP, AICAR and glutamate. The HisH subunit catalyzes the hydrolysis of glutamine to glutamate and ammonia as part of the synthesis of IGP and AICAR. The resulting ammonia molecule is channeled to the active site of HisF.</text>
</comment>
<keyword evidence="14" id="KW-1185">Reference proteome</keyword>
<evidence type="ECO:0000256" key="4">
    <source>
        <dbReference type="ARBA" id="ARBA00022801"/>
    </source>
</evidence>
<dbReference type="Gene3D" id="3.40.50.880">
    <property type="match status" value="1"/>
</dbReference>
<evidence type="ECO:0000256" key="2">
    <source>
        <dbReference type="ARBA" id="ARBA00011152"/>
    </source>
</evidence>
<evidence type="ECO:0000256" key="6">
    <source>
        <dbReference type="ARBA" id="ARBA00023102"/>
    </source>
</evidence>
<accession>K6ZYW4</accession>
<dbReference type="InterPro" id="IPR017926">
    <property type="entry name" value="GATASE"/>
</dbReference>
<evidence type="ECO:0000256" key="11">
    <source>
        <dbReference type="PIRSR" id="PIRSR000495-1"/>
    </source>
</evidence>
<dbReference type="GO" id="GO:0016829">
    <property type="term" value="F:lyase activity"/>
    <property type="evidence" value="ECO:0007669"/>
    <property type="project" value="UniProtKB-KW"/>
</dbReference>
<dbReference type="EMBL" id="BAEQ01000024">
    <property type="protein sequence ID" value="GAC28485.1"/>
    <property type="molecule type" value="Genomic_DNA"/>
</dbReference>
<dbReference type="GO" id="GO:0000105">
    <property type="term" value="P:L-histidine biosynthetic process"/>
    <property type="evidence" value="ECO:0007669"/>
    <property type="project" value="UniProtKB-UniRule"/>
</dbReference>
<organism evidence="13 14">
    <name type="scientific">Brumicola pallidula DSM 14239 = ACAM 615</name>
    <dbReference type="NCBI Taxonomy" id="1121922"/>
    <lineage>
        <taxon>Bacteria</taxon>
        <taxon>Pseudomonadati</taxon>
        <taxon>Pseudomonadota</taxon>
        <taxon>Gammaproteobacteria</taxon>
        <taxon>Alteromonadales</taxon>
        <taxon>Alteromonadaceae</taxon>
        <taxon>Brumicola</taxon>
    </lineage>
</organism>
<dbReference type="SUPFAM" id="SSF52317">
    <property type="entry name" value="Class I glutamine amidotransferase-like"/>
    <property type="match status" value="1"/>
</dbReference>
<dbReference type="PROSITE" id="PS51273">
    <property type="entry name" value="GATASE_TYPE_1"/>
    <property type="match status" value="1"/>
</dbReference>
<comment type="pathway">
    <text evidence="1 10">Amino-acid biosynthesis; L-histidine biosynthesis; L-histidine from 5-phospho-alpha-D-ribose 1-diphosphate: step 5/9.</text>
</comment>
<feature type="active site" evidence="10 11">
    <location>
        <position position="227"/>
    </location>
</feature>
<name>K6ZYW4_9ALTE</name>
<comment type="subcellular location">
    <subcellularLocation>
        <location evidence="10">Cytoplasm</location>
    </subcellularLocation>
</comment>
<dbReference type="InterPro" id="IPR029062">
    <property type="entry name" value="Class_I_gatase-like"/>
</dbReference>
<feature type="active site" evidence="10 11">
    <location>
        <position position="225"/>
    </location>
</feature>
<dbReference type="UniPathway" id="UPA00031">
    <property type="reaction ID" value="UER00010"/>
</dbReference>
<gene>
    <name evidence="10 13" type="primary">hisH</name>
    <name evidence="13" type="ORF">GPAL_1621</name>
</gene>
<reference evidence="14" key="1">
    <citation type="journal article" date="2014" name="Environ. Microbiol.">
        <title>Comparative genomics of the marine bacterial genus Glaciecola reveals the high degree of genomic diversity and genomic characteristic for cold adaptation.</title>
        <authorList>
            <person name="Qin Q.L."/>
            <person name="Xie B.B."/>
            <person name="Yu Y."/>
            <person name="Shu Y.L."/>
            <person name="Rong J.C."/>
            <person name="Zhang Y.J."/>
            <person name="Zhao D.L."/>
            <person name="Chen X.L."/>
            <person name="Zhang X.Y."/>
            <person name="Chen B."/>
            <person name="Zhou B.C."/>
            <person name="Zhang Y.Z."/>
        </authorList>
    </citation>
    <scope>NUCLEOTIDE SEQUENCE [LARGE SCALE GENOMIC DNA]</scope>
    <source>
        <strain evidence="14">ACAM 615</strain>
    </source>
</reference>
<dbReference type="GO" id="GO:0005737">
    <property type="term" value="C:cytoplasm"/>
    <property type="evidence" value="ECO:0007669"/>
    <property type="project" value="UniProtKB-SubCell"/>
</dbReference>
<dbReference type="EC" id="3.5.1.2" evidence="10"/>
<keyword evidence="6 10" id="KW-0368">Histidine biosynthesis</keyword>
<comment type="caution">
    <text evidence="13">The sequence shown here is derived from an EMBL/GenBank/DDBJ whole genome shotgun (WGS) entry which is preliminary data.</text>
</comment>
<comment type="subunit">
    <text evidence="2 10">Heterodimer of HisH and HisF.</text>
</comment>
<evidence type="ECO:0000259" key="12">
    <source>
        <dbReference type="Pfam" id="PF00117"/>
    </source>
</evidence>
<evidence type="ECO:0000256" key="3">
    <source>
        <dbReference type="ARBA" id="ARBA00022605"/>
    </source>
</evidence>
<dbReference type="GO" id="GO:0004359">
    <property type="term" value="F:glutaminase activity"/>
    <property type="evidence" value="ECO:0007669"/>
    <property type="project" value="UniProtKB-EC"/>
</dbReference>
<evidence type="ECO:0000256" key="7">
    <source>
        <dbReference type="ARBA" id="ARBA00023239"/>
    </source>
</evidence>
<keyword evidence="13" id="KW-0328">Glycosyltransferase</keyword>
<evidence type="ECO:0000313" key="14">
    <source>
        <dbReference type="Proteomes" id="UP000006251"/>
    </source>
</evidence>
<feature type="domain" description="Glutamine amidotransferase" evidence="12">
    <location>
        <begin position="25"/>
        <end position="174"/>
    </location>
</feature>
<feature type="domain" description="Glutamine amidotransferase" evidence="12">
    <location>
        <begin position="207"/>
        <end position="241"/>
    </location>
</feature>
<sequence>MSNSLVIVNTGCANISSVKFAFERLGINVDVSDDVKVIAKAQRVLLPGVGSAPAAMSSINKKALAACLRALTQPTLGVCLGMQLMVTDSQEGEFGKTDLTNSLNLIPGHVKRMQVGNLRLPHMGWNRVTSKYANPLFVGIPDGEHFYFVHSYAIDDYAHTLATCHYSSAKKQSDIGALAINANAELISADPIIAKPISVEQLKADIGTTFSAAIHKDNFFGVQFHPERSSDAGAQLLKNFIQL</sequence>
<comment type="catalytic activity">
    <reaction evidence="8 10">
        <text>5-[(5-phospho-1-deoxy-D-ribulos-1-ylimino)methylamino]-1-(5-phospho-beta-D-ribosyl)imidazole-4-carboxamide + L-glutamine = D-erythro-1-(imidazol-4-yl)glycerol 3-phosphate + 5-amino-1-(5-phospho-beta-D-ribosyl)imidazole-4-carboxamide + L-glutamate + H(+)</text>
        <dbReference type="Rhea" id="RHEA:24793"/>
        <dbReference type="ChEBI" id="CHEBI:15378"/>
        <dbReference type="ChEBI" id="CHEBI:29985"/>
        <dbReference type="ChEBI" id="CHEBI:58278"/>
        <dbReference type="ChEBI" id="CHEBI:58359"/>
        <dbReference type="ChEBI" id="CHEBI:58475"/>
        <dbReference type="ChEBI" id="CHEBI:58525"/>
        <dbReference type="EC" id="4.3.2.10"/>
    </reaction>
</comment>
<keyword evidence="4 10" id="KW-0378">Hydrolase</keyword>
<keyword evidence="5 10" id="KW-0315">Glutamine amidotransferase</keyword>
<evidence type="ECO:0000256" key="10">
    <source>
        <dbReference type="HAMAP-Rule" id="MF_00278"/>
    </source>
</evidence>
<keyword evidence="13" id="KW-0808">Transferase</keyword>
<proteinExistence type="inferred from homology"/>
<dbReference type="STRING" id="1121922.GCA_000428905_02873"/>
<dbReference type="PANTHER" id="PTHR42701">
    <property type="entry name" value="IMIDAZOLE GLYCEROL PHOSPHATE SYNTHASE SUBUNIT HISH"/>
    <property type="match status" value="1"/>
</dbReference>
<feature type="active site" description="Nucleophile" evidence="10 11">
    <location>
        <position position="79"/>
    </location>
</feature>
<protein>
    <recommendedName>
        <fullName evidence="10">Imidazole glycerol phosphate synthase subunit HisH</fullName>
        <ecNumber evidence="10">4.3.2.10</ecNumber>
    </recommendedName>
    <alternativeName>
        <fullName evidence="10">IGP synthase glutaminase subunit</fullName>
        <ecNumber evidence="10">3.5.1.2</ecNumber>
    </alternativeName>
    <alternativeName>
        <fullName evidence="10">IGP synthase subunit HisH</fullName>
    </alternativeName>
    <alternativeName>
        <fullName evidence="10">ImGP synthase subunit HisH</fullName>
        <shortName evidence="10">IGPS subunit HisH</shortName>
    </alternativeName>
</protein>
<evidence type="ECO:0000313" key="13">
    <source>
        <dbReference type="EMBL" id="GAC28485.1"/>
    </source>
</evidence>
<dbReference type="NCBIfam" id="TIGR01855">
    <property type="entry name" value="IMP_synth_hisH"/>
    <property type="match status" value="1"/>
</dbReference>
<dbReference type="PIRSF" id="PIRSF000495">
    <property type="entry name" value="Amidotransf_hisH"/>
    <property type="match status" value="1"/>
</dbReference>
<dbReference type="EC" id="4.3.2.10" evidence="10"/>
<evidence type="ECO:0000256" key="1">
    <source>
        <dbReference type="ARBA" id="ARBA00005091"/>
    </source>
</evidence>
<evidence type="ECO:0000256" key="9">
    <source>
        <dbReference type="ARBA" id="ARBA00049534"/>
    </source>
</evidence>
<dbReference type="GO" id="GO:0000107">
    <property type="term" value="F:imidazoleglycerol-phosphate synthase activity"/>
    <property type="evidence" value="ECO:0007669"/>
    <property type="project" value="UniProtKB-UniRule"/>
</dbReference>
<dbReference type="HAMAP" id="MF_00278">
    <property type="entry name" value="HisH"/>
    <property type="match status" value="1"/>
</dbReference>
<keyword evidence="3 10" id="KW-0028">Amino-acid biosynthesis</keyword>
<comment type="catalytic activity">
    <reaction evidence="9 10">
        <text>L-glutamine + H2O = L-glutamate + NH4(+)</text>
        <dbReference type="Rhea" id="RHEA:15889"/>
        <dbReference type="ChEBI" id="CHEBI:15377"/>
        <dbReference type="ChEBI" id="CHEBI:28938"/>
        <dbReference type="ChEBI" id="CHEBI:29985"/>
        <dbReference type="ChEBI" id="CHEBI:58359"/>
        <dbReference type="EC" id="3.5.1.2"/>
    </reaction>
</comment>
<evidence type="ECO:0000256" key="5">
    <source>
        <dbReference type="ARBA" id="ARBA00022962"/>
    </source>
</evidence>